<evidence type="ECO:0000256" key="3">
    <source>
        <dbReference type="ARBA" id="ARBA00022691"/>
    </source>
</evidence>
<sequence length="247" mass="27218">MSAPPDPNQFDERYRDAHTAHGLPSATPWDVGGPQPVVRRLAALGAIRGEVLDQGTGPGYNAIHLASCGHSVTGIDVAPAALDRARRNAEAAGVNVTFELADARTLTGIENRFDTVVDCAFYHTFAADNEPQCDYARALHRATRPGARLFLFAFGEHTINGFRMPRAMPARHFDELLTPTGWRLDYIGPTSYRVHFSVAAFEQMAQNNPALSDRLGPIVERFRVIEPWLTDGIAEAPFWEVHATRLD</sequence>
<dbReference type="PANTHER" id="PTHR43464:SF19">
    <property type="entry name" value="UBIQUINONE BIOSYNTHESIS O-METHYLTRANSFERASE, MITOCHONDRIAL"/>
    <property type="match status" value="1"/>
</dbReference>
<gene>
    <name evidence="4" type="ORF">B8W67_02725</name>
</gene>
<dbReference type="InterPro" id="IPR029063">
    <property type="entry name" value="SAM-dependent_MTases_sf"/>
</dbReference>
<dbReference type="PANTHER" id="PTHR43464">
    <property type="entry name" value="METHYLTRANSFERASE"/>
    <property type="match status" value="1"/>
</dbReference>
<dbReference type="Pfam" id="PF13649">
    <property type="entry name" value="Methyltransf_25"/>
    <property type="match status" value="1"/>
</dbReference>
<dbReference type="Gene3D" id="3.40.50.150">
    <property type="entry name" value="Vaccinia Virus protein VP39"/>
    <property type="match status" value="1"/>
</dbReference>
<evidence type="ECO:0000313" key="4">
    <source>
        <dbReference type="EMBL" id="OSC35328.1"/>
    </source>
</evidence>
<evidence type="ECO:0000256" key="2">
    <source>
        <dbReference type="ARBA" id="ARBA00022679"/>
    </source>
</evidence>
<evidence type="ECO:0000313" key="5">
    <source>
        <dbReference type="Proteomes" id="UP000193577"/>
    </source>
</evidence>
<dbReference type="AlphaFoldDB" id="A0A7I7SC13"/>
<dbReference type="EMBL" id="NCXO01000004">
    <property type="protein sequence ID" value="OSC35328.1"/>
    <property type="molecule type" value="Genomic_DNA"/>
</dbReference>
<keyword evidence="2" id="KW-0808">Transferase</keyword>
<accession>A0A7I7SC13</accession>
<dbReference type="GO" id="GO:0032259">
    <property type="term" value="P:methylation"/>
    <property type="evidence" value="ECO:0007669"/>
    <property type="project" value="UniProtKB-KW"/>
</dbReference>
<keyword evidence="3" id="KW-0949">S-adenosyl-L-methionine</keyword>
<proteinExistence type="predicted"/>
<dbReference type="InterPro" id="IPR041698">
    <property type="entry name" value="Methyltransf_25"/>
</dbReference>
<dbReference type="CDD" id="cd02440">
    <property type="entry name" value="AdoMet_MTases"/>
    <property type="match status" value="1"/>
</dbReference>
<reference evidence="4 5" key="1">
    <citation type="submission" date="2017-04" db="EMBL/GenBank/DDBJ databases">
        <title>The new phylogeny of genus Mycobacterium.</title>
        <authorList>
            <person name="Tortoli E."/>
            <person name="Trovato A."/>
            <person name="Cirillo D.M."/>
        </authorList>
    </citation>
    <scope>NUCLEOTIDE SEQUENCE [LARGE SCALE GENOMIC DNA]</scope>
    <source>
        <strain evidence="4 5">KCTC 19819</strain>
    </source>
</reference>
<keyword evidence="1 4" id="KW-0489">Methyltransferase</keyword>
<dbReference type="Proteomes" id="UP000193577">
    <property type="component" value="Unassembled WGS sequence"/>
</dbReference>
<dbReference type="OrthoDB" id="3825914at2"/>
<evidence type="ECO:0000256" key="1">
    <source>
        <dbReference type="ARBA" id="ARBA00022603"/>
    </source>
</evidence>
<dbReference type="RefSeq" id="WP_069392900.1">
    <property type="nucleotide sequence ID" value="NZ_AP022594.1"/>
</dbReference>
<dbReference type="SUPFAM" id="SSF53335">
    <property type="entry name" value="S-adenosyl-L-methionine-dependent methyltransferases"/>
    <property type="match status" value="1"/>
</dbReference>
<comment type="caution">
    <text evidence="4">The sequence shown here is derived from an EMBL/GenBank/DDBJ whole genome shotgun (WGS) entry which is preliminary data.</text>
</comment>
<name>A0A7I7SC13_9MYCO</name>
<protein>
    <submittedName>
        <fullName evidence="4">SAM-dependent methyltransferase</fullName>
    </submittedName>
</protein>
<keyword evidence="5" id="KW-1185">Reference proteome</keyword>
<dbReference type="GO" id="GO:0008168">
    <property type="term" value="F:methyltransferase activity"/>
    <property type="evidence" value="ECO:0007669"/>
    <property type="project" value="UniProtKB-KW"/>
</dbReference>
<organism evidence="4 5">
    <name type="scientific">Mycolicibacillus koreensis</name>
    <dbReference type="NCBI Taxonomy" id="1069220"/>
    <lineage>
        <taxon>Bacteria</taxon>
        <taxon>Bacillati</taxon>
        <taxon>Actinomycetota</taxon>
        <taxon>Actinomycetes</taxon>
        <taxon>Mycobacteriales</taxon>
        <taxon>Mycobacteriaceae</taxon>
        <taxon>Mycolicibacillus</taxon>
    </lineage>
</organism>